<feature type="non-terminal residue" evidence="3">
    <location>
        <position position="88"/>
    </location>
</feature>
<keyword evidence="4" id="KW-1185">Reference proteome</keyword>
<dbReference type="SUPFAM" id="SSF47923">
    <property type="entry name" value="Ypt/Rab-GAP domain of gyp1p"/>
    <property type="match status" value="1"/>
</dbReference>
<dbReference type="OrthoDB" id="10264062at2759"/>
<dbReference type="AlphaFoldDB" id="A0A0L0F439"/>
<dbReference type="Pfam" id="PF00566">
    <property type="entry name" value="RabGAP-TBC"/>
    <property type="match status" value="1"/>
</dbReference>
<dbReference type="GeneID" id="25916585"/>
<dbReference type="InterPro" id="IPR000195">
    <property type="entry name" value="Rab-GAP-TBC_dom"/>
</dbReference>
<sequence>QLLDVYDPDLHLFLEQQEVVGMFFTYRWFLLNYKREFDADAAIKLWEITWSEHITPYFNIFIALAILISYRDPLLSGHLSGRCAVEFR</sequence>
<dbReference type="eggNOG" id="KOG2224">
    <property type="taxonomic scope" value="Eukaryota"/>
</dbReference>
<protein>
    <recommendedName>
        <fullName evidence="2">Rab-GAP TBC domain-containing protein</fullName>
    </recommendedName>
</protein>
<dbReference type="Proteomes" id="UP000054560">
    <property type="component" value="Unassembled WGS sequence"/>
</dbReference>
<dbReference type="GO" id="GO:0005096">
    <property type="term" value="F:GTPase activator activity"/>
    <property type="evidence" value="ECO:0007669"/>
    <property type="project" value="UniProtKB-KW"/>
</dbReference>
<evidence type="ECO:0000313" key="3">
    <source>
        <dbReference type="EMBL" id="KNC71381.1"/>
    </source>
</evidence>
<keyword evidence="1" id="KW-0343">GTPase activation</keyword>
<feature type="domain" description="Rab-GAP TBC" evidence="2">
    <location>
        <begin position="1"/>
        <end position="53"/>
    </location>
</feature>
<organism evidence="3 4">
    <name type="scientific">Sphaeroforma arctica JP610</name>
    <dbReference type="NCBI Taxonomy" id="667725"/>
    <lineage>
        <taxon>Eukaryota</taxon>
        <taxon>Ichthyosporea</taxon>
        <taxon>Ichthyophonida</taxon>
        <taxon>Sphaeroforma</taxon>
    </lineage>
</organism>
<dbReference type="STRING" id="667725.A0A0L0F439"/>
<dbReference type="RefSeq" id="XP_014145283.1">
    <property type="nucleotide sequence ID" value="XM_014289808.1"/>
</dbReference>
<dbReference type="PANTHER" id="PTHR22957">
    <property type="entry name" value="TBC1 DOMAIN FAMILY MEMBER GTPASE-ACTIVATING PROTEIN"/>
    <property type="match status" value="1"/>
</dbReference>
<evidence type="ECO:0000313" key="4">
    <source>
        <dbReference type="Proteomes" id="UP000054560"/>
    </source>
</evidence>
<dbReference type="PROSITE" id="PS50086">
    <property type="entry name" value="TBC_RABGAP"/>
    <property type="match status" value="1"/>
</dbReference>
<dbReference type="PANTHER" id="PTHR22957:SF502">
    <property type="entry name" value="SMALL G PROTEIN SIGNALING MODULATOR 2-RELATED"/>
    <property type="match status" value="1"/>
</dbReference>
<dbReference type="InterPro" id="IPR035969">
    <property type="entry name" value="Rab-GAP_TBC_sf"/>
</dbReference>
<dbReference type="Gene3D" id="1.10.472.80">
    <property type="entry name" value="Ypt/Rab-GAP domain of gyp1p, domain 3"/>
    <property type="match status" value="1"/>
</dbReference>
<name>A0A0L0F439_9EUKA</name>
<accession>A0A0L0F439</accession>
<reference evidence="3 4" key="1">
    <citation type="submission" date="2011-02" db="EMBL/GenBank/DDBJ databases">
        <title>The Genome Sequence of Sphaeroforma arctica JP610.</title>
        <authorList>
            <consortium name="The Broad Institute Genome Sequencing Platform"/>
            <person name="Russ C."/>
            <person name="Cuomo C."/>
            <person name="Young S.K."/>
            <person name="Zeng Q."/>
            <person name="Gargeya S."/>
            <person name="Alvarado L."/>
            <person name="Berlin A."/>
            <person name="Chapman S.B."/>
            <person name="Chen Z."/>
            <person name="Freedman E."/>
            <person name="Gellesch M."/>
            <person name="Goldberg J."/>
            <person name="Griggs A."/>
            <person name="Gujja S."/>
            <person name="Heilman E."/>
            <person name="Heiman D."/>
            <person name="Howarth C."/>
            <person name="Mehta T."/>
            <person name="Neiman D."/>
            <person name="Pearson M."/>
            <person name="Roberts A."/>
            <person name="Saif S."/>
            <person name="Shea T."/>
            <person name="Shenoy N."/>
            <person name="Sisk P."/>
            <person name="Stolte C."/>
            <person name="Sykes S."/>
            <person name="White J."/>
            <person name="Yandava C."/>
            <person name="Burger G."/>
            <person name="Gray M.W."/>
            <person name="Holland P.W.H."/>
            <person name="King N."/>
            <person name="Lang F.B.F."/>
            <person name="Roger A.J."/>
            <person name="Ruiz-Trillo I."/>
            <person name="Haas B."/>
            <person name="Nusbaum C."/>
            <person name="Birren B."/>
        </authorList>
    </citation>
    <scope>NUCLEOTIDE SEQUENCE [LARGE SCALE GENOMIC DNA]</scope>
    <source>
        <strain evidence="3 4">JP610</strain>
    </source>
</reference>
<evidence type="ECO:0000256" key="1">
    <source>
        <dbReference type="ARBA" id="ARBA00022468"/>
    </source>
</evidence>
<proteinExistence type="predicted"/>
<evidence type="ECO:0000259" key="2">
    <source>
        <dbReference type="PROSITE" id="PS50086"/>
    </source>
</evidence>
<dbReference type="EMBL" id="KQ248909">
    <property type="protein sequence ID" value="KNC71381.1"/>
    <property type="molecule type" value="Genomic_DNA"/>
</dbReference>
<feature type="non-terminal residue" evidence="3">
    <location>
        <position position="1"/>
    </location>
</feature>
<gene>
    <name evidence="3" type="ORF">SARC_16081</name>
</gene>